<evidence type="ECO:0000259" key="2">
    <source>
        <dbReference type="Pfam" id="PF13575"/>
    </source>
</evidence>
<dbReference type="OrthoDB" id="9148343at2"/>
<dbReference type="InterPro" id="IPR012341">
    <property type="entry name" value="6hp_glycosidase-like_sf"/>
</dbReference>
<dbReference type="Gene3D" id="1.50.10.10">
    <property type="match status" value="1"/>
</dbReference>
<organism evidence="3 4">
    <name type="scientific">Baia soyae</name>
    <dbReference type="NCBI Taxonomy" id="1544746"/>
    <lineage>
        <taxon>Bacteria</taxon>
        <taxon>Bacillati</taxon>
        <taxon>Bacillota</taxon>
        <taxon>Bacilli</taxon>
        <taxon>Bacillales</taxon>
        <taxon>Thermoactinomycetaceae</taxon>
        <taxon>Baia</taxon>
    </lineage>
</organism>
<dbReference type="Proteomes" id="UP000294746">
    <property type="component" value="Unassembled WGS sequence"/>
</dbReference>
<feature type="binding site" evidence="1">
    <location>
        <position position="966"/>
    </location>
    <ligand>
        <name>Zn(2+)</name>
        <dbReference type="ChEBI" id="CHEBI:29105"/>
    </ligand>
</feature>
<dbReference type="PRINTS" id="PR01950">
    <property type="entry name" value="LANCSUPER"/>
</dbReference>
<dbReference type="InterPro" id="IPR007822">
    <property type="entry name" value="LANC-like"/>
</dbReference>
<dbReference type="GO" id="GO:0031179">
    <property type="term" value="P:peptide modification"/>
    <property type="evidence" value="ECO:0007669"/>
    <property type="project" value="InterPro"/>
</dbReference>
<dbReference type="RefSeq" id="WP_131847687.1">
    <property type="nucleotide sequence ID" value="NZ_SLXV01000003.1"/>
</dbReference>
<dbReference type="GO" id="GO:0046872">
    <property type="term" value="F:metal ion binding"/>
    <property type="evidence" value="ECO:0007669"/>
    <property type="project" value="UniProtKB-KW"/>
</dbReference>
<dbReference type="Pfam" id="PF13575">
    <property type="entry name" value="DUF4135"/>
    <property type="match status" value="1"/>
</dbReference>
<evidence type="ECO:0000256" key="1">
    <source>
        <dbReference type="PIRSR" id="PIRSR607822-1"/>
    </source>
</evidence>
<dbReference type="NCBIfam" id="TIGR03897">
    <property type="entry name" value="lanti_2_LanM"/>
    <property type="match status" value="1"/>
</dbReference>
<keyword evidence="1" id="KW-0862">Zinc</keyword>
<protein>
    <submittedName>
        <fullName evidence="3">Type 2 lantibiotic biosynthesis protein LanM</fullName>
    </submittedName>
</protein>
<feature type="binding site" evidence="1">
    <location>
        <position position="920"/>
    </location>
    <ligand>
        <name>Zn(2+)</name>
        <dbReference type="ChEBI" id="CHEBI:29105"/>
    </ligand>
</feature>
<dbReference type="PIRSF" id="PIRSF037228">
    <property type="entry name" value="Lant_mod_RumM"/>
    <property type="match status" value="1"/>
</dbReference>
<accession>A0A4R2SFQ9</accession>
<evidence type="ECO:0000313" key="3">
    <source>
        <dbReference type="EMBL" id="TCP70202.1"/>
    </source>
</evidence>
<comment type="caution">
    <text evidence="3">The sequence shown here is derived from an EMBL/GenBank/DDBJ whole genome shotgun (WGS) entry which is preliminary data.</text>
</comment>
<feature type="binding site" evidence="1">
    <location>
        <position position="965"/>
    </location>
    <ligand>
        <name>Zn(2+)</name>
        <dbReference type="ChEBI" id="CHEBI:29105"/>
    </ligand>
</feature>
<dbReference type="PANTHER" id="PTHR12736">
    <property type="entry name" value="LANC-LIKE PROTEIN"/>
    <property type="match status" value="1"/>
</dbReference>
<dbReference type="GO" id="GO:0005975">
    <property type="term" value="P:carbohydrate metabolic process"/>
    <property type="evidence" value="ECO:0007669"/>
    <property type="project" value="InterPro"/>
</dbReference>
<name>A0A4R2SFQ9_9BACL</name>
<dbReference type="GO" id="GO:0005886">
    <property type="term" value="C:plasma membrane"/>
    <property type="evidence" value="ECO:0007669"/>
    <property type="project" value="TreeGrafter"/>
</dbReference>
<gene>
    <name evidence="3" type="ORF">EDD57_10315</name>
</gene>
<dbReference type="Pfam" id="PF05147">
    <property type="entry name" value="LANC_like"/>
    <property type="match status" value="1"/>
</dbReference>
<proteinExistence type="predicted"/>
<dbReference type="EMBL" id="SLXV01000003">
    <property type="protein sequence ID" value="TCP70202.1"/>
    <property type="molecule type" value="Genomic_DNA"/>
</dbReference>
<reference evidence="3 4" key="1">
    <citation type="submission" date="2019-03" db="EMBL/GenBank/DDBJ databases">
        <title>Genomic Encyclopedia of Type Strains, Phase IV (KMG-IV): sequencing the most valuable type-strain genomes for metagenomic binning, comparative biology and taxonomic classification.</title>
        <authorList>
            <person name="Goeker M."/>
        </authorList>
    </citation>
    <scope>NUCLEOTIDE SEQUENCE [LARGE SCALE GENOMIC DNA]</scope>
    <source>
        <strain evidence="3 4">DSM 46831</strain>
    </source>
</reference>
<sequence>MNTNSIPIKLSLPQINKSLTLKERTKLFCTSLEHEQIPKKEIEEALQSWQEVSLLDEPTLQKKLRAIQLDRDAFGKILCATNIETEQNDEWMNWLDEALQLNRSTPLEDTEMDLHLAVRPFHLWAKKRVEDFFQHIPQINQMIQTNSVLDSILFDLVDGLISIAGRTLVLELHIAREMGELEGDHSEARFQSFIKQKIMNPDQLEFIYNEYPTLARLLITRTHYFIQSLLEAITRYISDRKQIHQEFHIDPNQPLTGISAGMGDSHQQGRTVMHFQFDSKRVIYKPKSLSVSDHFHELLHWFNQHGFTPPLNGYRVLGKNDYTWEEFVPSEGCTSEEEIERFYHRLGGLLAIVHTLYGVDFHYENIIARGEYPTLIDLETLFHNEVPISLEEFAQVRANKRIGESVLITGILPLILFSGKEESGVDMSGLGGLEQEYPTPILQEENSRTDQMRYVRKNAVVKLKENLPKLNGQFVEITPYVRDIINGFNQANQIMLEHRADLLHDEGPIAQFKQDKVRIVLRNTQFYYDFLLESQHPDYMEDTIEREKILDRLWYRRKENGSTIHEIEDLLEGDIPFFTSIVDSTDLISSTGKIIPHFFPESSYQKVLKRIQSLTSEEVEQQASYIHASILGNVESKDHLQVKQYHFTPEPTAQHLPVQPLISAAEEIGLHLSKQAIYGVKDDVTWISPSPTSNNLWTLAPMDFGLYSGVCGVALFYGYLDQICQNSTFRDLSHSALQTALHTGEHVADANAFMGQSSILYTLSHMTGLYGEKAEWTSYMEKLIQSIGEKVDKDQHYDLIHGSSGIIHVLLNVAQQCNWEYPAQVAQAYGEHLIKHAVQTEKGVAWRTNKNRETLLGGFSHGTSGIAWTLFRLASATSQEKYHEWGLKALRYDRSLYDNRLQNWLDMRTNGTSSSPAQWCHGASGIGVSRVLCMPYLQDKQLEEEIHASVQATLQNGFGYSQSLCHGDLGNSDLLLMAGDALGQQQWIEMSRQIGHHTIQYKQSKGNYLTGISHFLETPGLLVGLSGIGYQLLRLAHPDQIPSVLSLQMPVKK</sequence>
<evidence type="ECO:0000313" key="4">
    <source>
        <dbReference type="Proteomes" id="UP000294746"/>
    </source>
</evidence>
<dbReference type="AlphaFoldDB" id="A0A4R2SFQ9"/>
<keyword evidence="1" id="KW-0479">Metal-binding</keyword>
<dbReference type="PANTHER" id="PTHR12736:SF7">
    <property type="entry name" value="LANC-LIKE PROTEIN 3"/>
    <property type="match status" value="1"/>
</dbReference>
<feature type="domain" description="Lantibiotic biosynthesis protein dehydration" evidence="2">
    <location>
        <begin position="211"/>
        <end position="580"/>
    </location>
</feature>
<dbReference type="InterPro" id="IPR025410">
    <property type="entry name" value="Lant_dehyd"/>
</dbReference>
<dbReference type="CDD" id="cd04792">
    <property type="entry name" value="LanM-like"/>
    <property type="match status" value="1"/>
</dbReference>
<dbReference type="SMART" id="SM01260">
    <property type="entry name" value="LANC_like"/>
    <property type="match status" value="1"/>
</dbReference>
<dbReference type="PRINTS" id="PR01955">
    <property type="entry name" value="LANCFRANKIA"/>
</dbReference>
<dbReference type="InterPro" id="IPR017146">
    <property type="entry name" value="Lanti_2_LanM"/>
</dbReference>
<keyword evidence="4" id="KW-1185">Reference proteome</keyword>
<dbReference type="SUPFAM" id="SSF158745">
    <property type="entry name" value="LanC-like"/>
    <property type="match status" value="1"/>
</dbReference>